<dbReference type="InParanoid" id="A0A401H4T9"/>
<dbReference type="RefSeq" id="XP_027620360.1">
    <property type="nucleotide sequence ID" value="XM_027764559.1"/>
</dbReference>
<reference evidence="1 2" key="1">
    <citation type="journal article" date="2018" name="Sci. Rep.">
        <title>Genome sequence of the cauliflower mushroom Sparassis crispa (Hanabiratake) and its association with beneficial usage.</title>
        <authorList>
            <person name="Kiyama R."/>
            <person name="Furutani Y."/>
            <person name="Kawaguchi K."/>
            <person name="Nakanishi T."/>
        </authorList>
    </citation>
    <scope>NUCLEOTIDE SEQUENCE [LARGE SCALE GENOMIC DNA]</scope>
</reference>
<dbReference type="Proteomes" id="UP000287166">
    <property type="component" value="Unassembled WGS sequence"/>
</dbReference>
<accession>A0A401H4T9</accession>
<dbReference type="AlphaFoldDB" id="A0A401H4T9"/>
<sequence>MAPFFASIIYAAFKFHRPGLDTILPIAFYDYCQLPWTSAYTTPGPLNPGTVWKAVLWRF</sequence>
<keyword evidence="2" id="KW-1185">Reference proteome</keyword>
<gene>
    <name evidence="1" type="ORF">SCP_1601090</name>
</gene>
<evidence type="ECO:0000313" key="2">
    <source>
        <dbReference type="Proteomes" id="UP000287166"/>
    </source>
</evidence>
<dbReference type="GeneID" id="38786364"/>
<name>A0A401H4T9_9APHY</name>
<organism evidence="1 2">
    <name type="scientific">Sparassis crispa</name>
    <dbReference type="NCBI Taxonomy" id="139825"/>
    <lineage>
        <taxon>Eukaryota</taxon>
        <taxon>Fungi</taxon>
        <taxon>Dikarya</taxon>
        <taxon>Basidiomycota</taxon>
        <taxon>Agaricomycotina</taxon>
        <taxon>Agaricomycetes</taxon>
        <taxon>Polyporales</taxon>
        <taxon>Sparassidaceae</taxon>
        <taxon>Sparassis</taxon>
    </lineage>
</organism>
<dbReference type="EMBL" id="BFAD01000016">
    <property type="protein sequence ID" value="GBE89447.1"/>
    <property type="molecule type" value="Genomic_DNA"/>
</dbReference>
<comment type="caution">
    <text evidence="1">The sequence shown here is derived from an EMBL/GenBank/DDBJ whole genome shotgun (WGS) entry which is preliminary data.</text>
</comment>
<protein>
    <submittedName>
        <fullName evidence="1">Uncharacterized protein</fullName>
    </submittedName>
</protein>
<evidence type="ECO:0000313" key="1">
    <source>
        <dbReference type="EMBL" id="GBE89447.1"/>
    </source>
</evidence>
<proteinExistence type="predicted"/>